<reference evidence="2 4" key="1">
    <citation type="journal article" date="2014" name="BMC Genomics">
        <title>Genome sequence of Anopheles sinensis provides insight into genetics basis of mosquito competence for malaria parasites.</title>
        <authorList>
            <person name="Zhou D."/>
            <person name="Zhang D."/>
            <person name="Ding G."/>
            <person name="Shi L."/>
            <person name="Hou Q."/>
            <person name="Ye Y."/>
            <person name="Xu Y."/>
            <person name="Zhou H."/>
            <person name="Xiong C."/>
            <person name="Li S."/>
            <person name="Yu J."/>
            <person name="Hong S."/>
            <person name="Yu X."/>
            <person name="Zou P."/>
            <person name="Chen C."/>
            <person name="Chang X."/>
            <person name="Wang W."/>
            <person name="Lv Y."/>
            <person name="Sun Y."/>
            <person name="Ma L."/>
            <person name="Shen B."/>
            <person name="Zhu C."/>
        </authorList>
    </citation>
    <scope>NUCLEOTIDE SEQUENCE [LARGE SCALE GENOMIC DNA]</scope>
</reference>
<proteinExistence type="predicted"/>
<dbReference type="EnsemblMetazoa" id="ASIC003127-RA">
    <property type="protein sequence ID" value="ASIC003127-PA"/>
    <property type="gene ID" value="ASIC003127"/>
</dbReference>
<protein>
    <submittedName>
        <fullName evidence="2 3">Twitching motility protein PilT</fullName>
    </submittedName>
</protein>
<organism evidence="2">
    <name type="scientific">Anopheles sinensis</name>
    <name type="common">Mosquito</name>
    <dbReference type="NCBI Taxonomy" id="74873"/>
    <lineage>
        <taxon>Eukaryota</taxon>
        <taxon>Metazoa</taxon>
        <taxon>Ecdysozoa</taxon>
        <taxon>Arthropoda</taxon>
        <taxon>Hexapoda</taxon>
        <taxon>Insecta</taxon>
        <taxon>Pterygota</taxon>
        <taxon>Neoptera</taxon>
        <taxon>Endopterygota</taxon>
        <taxon>Diptera</taxon>
        <taxon>Nematocera</taxon>
        <taxon>Culicoidea</taxon>
        <taxon>Culicidae</taxon>
        <taxon>Anophelinae</taxon>
        <taxon>Anopheles</taxon>
    </lineage>
</organism>
<keyword evidence="1" id="KW-0472">Membrane</keyword>
<sequence length="174" mass="18921">MGRGPGGALFIGRVTLVFSCLFPALFFRSGVSNRPMLPLLDGVRNGTETVVAFVGTCRAKDKLIGCWVVSLPSPVLECLPEALAGRHAKWLQIRDHCANGESEADWEEKRDVFHRHHVTIGCERALGCPISHRELDRGPGSIGGDRCKGNCLQSIDYGNDGPTACGDEVDRNDF</sequence>
<dbReference type="VEuPathDB" id="VectorBase:ASIC003127"/>
<feature type="transmembrane region" description="Helical" evidence="1">
    <location>
        <begin position="6"/>
        <end position="27"/>
    </location>
</feature>
<dbReference type="EMBL" id="KE524705">
    <property type="protein sequence ID" value="KFB36051.1"/>
    <property type="molecule type" value="Genomic_DNA"/>
</dbReference>
<dbReference type="Proteomes" id="UP000030765">
    <property type="component" value="Unassembled WGS sequence"/>
</dbReference>
<keyword evidence="1" id="KW-0812">Transmembrane</keyword>
<dbReference type="AlphaFoldDB" id="A0A084VDK7"/>
<evidence type="ECO:0000313" key="2">
    <source>
        <dbReference type="EMBL" id="KFB36051.1"/>
    </source>
</evidence>
<dbReference type="EMBL" id="ATLV01011626">
    <property type="status" value="NOT_ANNOTATED_CDS"/>
    <property type="molecule type" value="Genomic_DNA"/>
</dbReference>
<gene>
    <name evidence="2" type="ORF">ZHAS_00003127</name>
</gene>
<keyword evidence="1" id="KW-1133">Transmembrane helix</keyword>
<accession>A0A084VDK7</accession>
<evidence type="ECO:0000313" key="4">
    <source>
        <dbReference type="Proteomes" id="UP000030765"/>
    </source>
</evidence>
<evidence type="ECO:0000256" key="1">
    <source>
        <dbReference type="SAM" id="Phobius"/>
    </source>
</evidence>
<evidence type="ECO:0000313" key="3">
    <source>
        <dbReference type="EnsemblMetazoa" id="ASIC003127-PA"/>
    </source>
</evidence>
<name>A0A084VDK7_ANOSI</name>
<keyword evidence="4" id="KW-1185">Reference proteome</keyword>
<reference evidence="3" key="2">
    <citation type="submission" date="2020-05" db="UniProtKB">
        <authorList>
            <consortium name="EnsemblMetazoa"/>
        </authorList>
    </citation>
    <scope>IDENTIFICATION</scope>
</reference>